<evidence type="ECO:0000313" key="4">
    <source>
        <dbReference type="Proteomes" id="UP000680656"/>
    </source>
</evidence>
<dbReference type="InterPro" id="IPR029063">
    <property type="entry name" value="SAM-dependent_MTases_sf"/>
</dbReference>
<dbReference type="InterPro" id="IPR041698">
    <property type="entry name" value="Methyltransf_25"/>
</dbReference>
<organism evidence="3 4">
    <name type="scientific">Methanospirillum purgamenti</name>
    <dbReference type="NCBI Taxonomy" id="2834276"/>
    <lineage>
        <taxon>Archaea</taxon>
        <taxon>Methanobacteriati</taxon>
        <taxon>Methanobacteriota</taxon>
        <taxon>Stenosarchaea group</taxon>
        <taxon>Methanomicrobia</taxon>
        <taxon>Methanomicrobiales</taxon>
        <taxon>Methanospirillaceae</taxon>
        <taxon>Methanospirillum</taxon>
    </lineage>
</organism>
<keyword evidence="4" id="KW-1185">Reference proteome</keyword>
<dbReference type="PANTHER" id="PTHR43861">
    <property type="entry name" value="TRANS-ACONITATE 2-METHYLTRANSFERASE-RELATED"/>
    <property type="match status" value="1"/>
</dbReference>
<dbReference type="GO" id="GO:0008168">
    <property type="term" value="F:methyltransferase activity"/>
    <property type="evidence" value="ECO:0007669"/>
    <property type="project" value="UniProtKB-KW"/>
</dbReference>
<dbReference type="CDD" id="cd02440">
    <property type="entry name" value="AdoMet_MTases"/>
    <property type="match status" value="1"/>
</dbReference>
<keyword evidence="1 3" id="KW-0808">Transferase</keyword>
<dbReference type="SUPFAM" id="SSF53335">
    <property type="entry name" value="S-adenosyl-L-methionine-dependent methyltransferases"/>
    <property type="match status" value="1"/>
</dbReference>
<keyword evidence="3" id="KW-0489">Methyltransferase</keyword>
<dbReference type="AlphaFoldDB" id="A0A8E7EGJ8"/>
<sequence>MTSHEHYLDEIARYDENIPRILPSSELFFSTVLSFLPDTPLSILELGSGTGYFTSRLIKKNPKNHITCIDKSPEMIKLAGMKPEISGCNLVEGDITTGLPEEKYSAVITTLTLHHISDKSRANLIKEIYQKLPSDGLFICGDVFKPENEWIEQIYRNRWEKYMRNAGMPDTRIKDTLSGREKAYPLIDTTHGFYKKMKDAGFNRILVPLHYDMFGICVGWK</sequence>
<dbReference type="Gene3D" id="3.40.50.150">
    <property type="entry name" value="Vaccinia Virus protein VP39"/>
    <property type="match status" value="1"/>
</dbReference>
<evidence type="ECO:0000313" key="3">
    <source>
        <dbReference type="EMBL" id="QVV88258.1"/>
    </source>
</evidence>
<reference evidence="3 4" key="1">
    <citation type="submission" date="2021-05" db="EMBL/GenBank/DDBJ databases">
        <title>A novel Methanospirillum isolate from a pyrite-forming mixed culture.</title>
        <authorList>
            <person name="Bunk B."/>
            <person name="Sproer C."/>
            <person name="Spring S."/>
            <person name="Pester M."/>
        </authorList>
    </citation>
    <scope>NUCLEOTIDE SEQUENCE [LARGE SCALE GENOMIC DNA]</scope>
    <source>
        <strain evidence="3 4">J.3.6.1-F.2.7.3</strain>
    </source>
</reference>
<name>A0A8E7EGJ8_9EURY</name>
<dbReference type="RefSeq" id="WP_214419074.1">
    <property type="nucleotide sequence ID" value="NZ_CP075546.1"/>
</dbReference>
<feature type="domain" description="Methyltransferase" evidence="2">
    <location>
        <begin position="43"/>
        <end position="136"/>
    </location>
</feature>
<proteinExistence type="predicted"/>
<dbReference type="Proteomes" id="UP000680656">
    <property type="component" value="Chromosome"/>
</dbReference>
<accession>A0A8E7EGJ8</accession>
<evidence type="ECO:0000256" key="1">
    <source>
        <dbReference type="ARBA" id="ARBA00022679"/>
    </source>
</evidence>
<dbReference type="GO" id="GO:0032259">
    <property type="term" value="P:methylation"/>
    <property type="evidence" value="ECO:0007669"/>
    <property type="project" value="UniProtKB-KW"/>
</dbReference>
<protein>
    <submittedName>
        <fullName evidence="3">Methyltransferase domain-containing protein</fullName>
    </submittedName>
</protein>
<dbReference type="EMBL" id="CP075546">
    <property type="protein sequence ID" value="QVV88258.1"/>
    <property type="molecule type" value="Genomic_DNA"/>
</dbReference>
<gene>
    <name evidence="3" type="ORF">KHC33_13110</name>
</gene>
<dbReference type="Pfam" id="PF13649">
    <property type="entry name" value="Methyltransf_25"/>
    <property type="match status" value="1"/>
</dbReference>
<evidence type="ECO:0000259" key="2">
    <source>
        <dbReference type="Pfam" id="PF13649"/>
    </source>
</evidence>
<dbReference type="GeneID" id="65098140"/>
<dbReference type="KEGG" id="mrtj:KHC33_13110"/>